<dbReference type="InterPro" id="IPR025354">
    <property type="entry name" value="DUF4258"/>
</dbReference>
<reference evidence="1" key="1">
    <citation type="submission" date="2022-08" db="EMBL/GenBank/DDBJ databases">
        <title>Microvirga terrae sp. nov., isolated from soil.</title>
        <authorList>
            <person name="Kim K.H."/>
            <person name="Seo Y.L."/>
            <person name="Kim J.M."/>
            <person name="Lee J.K."/>
            <person name="Han D.M."/>
            <person name="Jeon C.O."/>
        </authorList>
    </citation>
    <scope>NUCLEOTIDE SEQUENCE</scope>
    <source>
        <strain evidence="1">R24</strain>
        <plasmid evidence="1">pR24_2</plasmid>
    </source>
</reference>
<dbReference type="RefSeq" id="WP_173949795.1">
    <property type="nucleotide sequence ID" value="NZ_CP102847.1"/>
</dbReference>
<dbReference type="EMBL" id="CP102847">
    <property type="protein sequence ID" value="UVF22782.1"/>
    <property type="molecule type" value="Genomic_DNA"/>
</dbReference>
<proteinExistence type="predicted"/>
<dbReference type="Pfam" id="PF14076">
    <property type="entry name" value="DUF4258"/>
    <property type="match status" value="1"/>
</dbReference>
<organism evidence="1 2">
    <name type="scientific">Microvirga terrae</name>
    <dbReference type="NCBI Taxonomy" id="2740529"/>
    <lineage>
        <taxon>Bacteria</taxon>
        <taxon>Pseudomonadati</taxon>
        <taxon>Pseudomonadota</taxon>
        <taxon>Alphaproteobacteria</taxon>
        <taxon>Hyphomicrobiales</taxon>
        <taxon>Methylobacteriaceae</taxon>
        <taxon>Microvirga</taxon>
    </lineage>
</organism>
<geneLocation type="plasmid" evidence="1 2">
    <name>pR24_2</name>
</geneLocation>
<evidence type="ECO:0000313" key="1">
    <source>
        <dbReference type="EMBL" id="UVF22782.1"/>
    </source>
</evidence>
<evidence type="ECO:0000313" key="2">
    <source>
        <dbReference type="Proteomes" id="UP001017257"/>
    </source>
</evidence>
<keyword evidence="1" id="KW-0614">Plasmid</keyword>
<keyword evidence="2" id="KW-1185">Reference proteome</keyword>
<protein>
    <submittedName>
        <fullName evidence="1">DUF4258 domain-containing protein</fullName>
    </submittedName>
</protein>
<accession>A0ABY5S316</accession>
<sequence>MTPPAVSFSYSDHAIKMLAEREIEREWVECTILAPETTEPDPKHPERVLAFRSIPERDGRVLRVVYVPGAGTHRVVTLFFDRGRSRRR</sequence>
<dbReference type="Proteomes" id="UP001017257">
    <property type="component" value="Plasmid pR24_2"/>
</dbReference>
<name>A0ABY5S316_9HYPH</name>
<gene>
    <name evidence="1" type="ORF">HPT29_027580</name>
</gene>